<dbReference type="CDD" id="cd06222">
    <property type="entry name" value="RNase_H_like"/>
    <property type="match status" value="1"/>
</dbReference>
<dbReference type="Gene3D" id="3.30.420.10">
    <property type="entry name" value="Ribonuclease H-like superfamily/Ribonuclease H"/>
    <property type="match status" value="1"/>
</dbReference>
<reference evidence="2" key="2">
    <citation type="journal article" date="2024" name="Plant">
        <title>Genomic evolution and insights into agronomic trait innovations of Sesamum species.</title>
        <authorList>
            <person name="Miao H."/>
            <person name="Wang L."/>
            <person name="Qu L."/>
            <person name="Liu H."/>
            <person name="Sun Y."/>
            <person name="Le M."/>
            <person name="Wang Q."/>
            <person name="Wei S."/>
            <person name="Zheng Y."/>
            <person name="Lin W."/>
            <person name="Duan Y."/>
            <person name="Cao H."/>
            <person name="Xiong S."/>
            <person name="Wang X."/>
            <person name="Wei L."/>
            <person name="Li C."/>
            <person name="Ma Q."/>
            <person name="Ju M."/>
            <person name="Zhao R."/>
            <person name="Li G."/>
            <person name="Mu C."/>
            <person name="Tian Q."/>
            <person name="Mei H."/>
            <person name="Zhang T."/>
            <person name="Gao T."/>
            <person name="Zhang H."/>
        </authorList>
    </citation>
    <scope>NUCLEOTIDE SEQUENCE</scope>
    <source>
        <strain evidence="2">KEN8</strain>
    </source>
</reference>
<dbReference type="SUPFAM" id="SSF53098">
    <property type="entry name" value="Ribonuclease H-like"/>
    <property type="match status" value="1"/>
</dbReference>
<protein>
    <submittedName>
        <fullName evidence="2">Ribonuclease H protein</fullName>
    </submittedName>
</protein>
<comment type="caution">
    <text evidence="2">The sequence shown here is derived from an EMBL/GenBank/DDBJ whole genome shotgun (WGS) entry which is preliminary data.</text>
</comment>
<name>A0AAW2LJ53_9LAMI</name>
<evidence type="ECO:0000259" key="1">
    <source>
        <dbReference type="PROSITE" id="PS50879"/>
    </source>
</evidence>
<dbReference type="EMBL" id="JACGWM010000017">
    <property type="protein sequence ID" value="KAL0318278.1"/>
    <property type="molecule type" value="Genomic_DNA"/>
</dbReference>
<feature type="domain" description="RNase H type-1" evidence="1">
    <location>
        <begin position="213"/>
        <end position="315"/>
    </location>
</feature>
<dbReference type="GO" id="GO:0003676">
    <property type="term" value="F:nucleic acid binding"/>
    <property type="evidence" value="ECO:0007669"/>
    <property type="project" value="InterPro"/>
</dbReference>
<dbReference type="Pfam" id="PF13966">
    <property type="entry name" value="zf-RVT"/>
    <property type="match status" value="1"/>
</dbReference>
<dbReference type="PANTHER" id="PTHR47723:SF19">
    <property type="entry name" value="POLYNUCLEOTIDYL TRANSFERASE, RIBONUCLEASE H-LIKE SUPERFAMILY PROTEIN"/>
    <property type="match status" value="1"/>
</dbReference>
<reference evidence="2" key="1">
    <citation type="submission" date="2020-06" db="EMBL/GenBank/DDBJ databases">
        <authorList>
            <person name="Li T."/>
            <person name="Hu X."/>
            <person name="Zhang T."/>
            <person name="Song X."/>
            <person name="Zhang H."/>
            <person name="Dai N."/>
            <person name="Sheng W."/>
            <person name="Hou X."/>
            <person name="Wei L."/>
        </authorList>
    </citation>
    <scope>NUCLEOTIDE SEQUENCE</scope>
    <source>
        <strain evidence="2">KEN8</strain>
        <tissue evidence="2">Leaf</tissue>
    </source>
</reference>
<dbReference type="PROSITE" id="PS50879">
    <property type="entry name" value="RNASE_H_1"/>
    <property type="match status" value="1"/>
</dbReference>
<sequence length="315" mass="36095">MHWKLSPHGSLSTKSAWEITRDHKPPLAIFKNLWSPLVRPTISIFIWKVLYSWIPVDSRLEQKGILLASRCVCCLRDEETIPHLFLHNKVSLEVWSFFASKFQLNIPVTDNFSMILQAWKNNISNQPHIREILPLLIMWNIWICRNAAIFEGAPFKANRIISRILNYLHLLGKANLIRASHWKGDRLVASLFKIPLPHTRYHPESLVKWIKPDRGWFKLNTDGASKGNPCVVGAGGIIRNHLGQTVLAFQEHLGLTSNTVAELKAIYRGVKLCIDSNIRKIWVETDANVALKLISSPSQGPWHLQNLLQQIRNLL</sequence>
<proteinExistence type="predicted"/>
<dbReference type="PANTHER" id="PTHR47723">
    <property type="entry name" value="OS05G0353850 PROTEIN"/>
    <property type="match status" value="1"/>
</dbReference>
<dbReference type="Pfam" id="PF13456">
    <property type="entry name" value="RVT_3"/>
    <property type="match status" value="1"/>
</dbReference>
<dbReference type="InterPro" id="IPR053151">
    <property type="entry name" value="RNase_H-like"/>
</dbReference>
<dbReference type="InterPro" id="IPR002156">
    <property type="entry name" value="RNaseH_domain"/>
</dbReference>
<gene>
    <name evidence="2" type="ORF">Scaly_2847900</name>
</gene>
<dbReference type="InterPro" id="IPR044730">
    <property type="entry name" value="RNase_H-like_dom_plant"/>
</dbReference>
<dbReference type="InterPro" id="IPR036397">
    <property type="entry name" value="RNaseH_sf"/>
</dbReference>
<dbReference type="InterPro" id="IPR012337">
    <property type="entry name" value="RNaseH-like_sf"/>
</dbReference>
<dbReference type="GO" id="GO:0004523">
    <property type="term" value="F:RNA-DNA hybrid ribonuclease activity"/>
    <property type="evidence" value="ECO:0007669"/>
    <property type="project" value="InterPro"/>
</dbReference>
<accession>A0AAW2LJ53</accession>
<evidence type="ECO:0000313" key="2">
    <source>
        <dbReference type="EMBL" id="KAL0318278.1"/>
    </source>
</evidence>
<dbReference type="InterPro" id="IPR026960">
    <property type="entry name" value="RVT-Znf"/>
</dbReference>
<organism evidence="2">
    <name type="scientific">Sesamum calycinum</name>
    <dbReference type="NCBI Taxonomy" id="2727403"/>
    <lineage>
        <taxon>Eukaryota</taxon>
        <taxon>Viridiplantae</taxon>
        <taxon>Streptophyta</taxon>
        <taxon>Embryophyta</taxon>
        <taxon>Tracheophyta</taxon>
        <taxon>Spermatophyta</taxon>
        <taxon>Magnoliopsida</taxon>
        <taxon>eudicotyledons</taxon>
        <taxon>Gunneridae</taxon>
        <taxon>Pentapetalae</taxon>
        <taxon>asterids</taxon>
        <taxon>lamiids</taxon>
        <taxon>Lamiales</taxon>
        <taxon>Pedaliaceae</taxon>
        <taxon>Sesamum</taxon>
    </lineage>
</organism>
<dbReference type="AlphaFoldDB" id="A0AAW2LJ53"/>